<accession>A0ABW3Y127</accession>
<dbReference type="InterPro" id="IPR006076">
    <property type="entry name" value="FAD-dep_OxRdtase"/>
</dbReference>
<sequence length="351" mass="40061">MKIDYLIVGLGIAGLTVAEHLKRKNKNFLVVENESQTSSWVAGGVYNPVILKRFTPVWNAMEQLDYALPFYESLESFFKQKYIYPLEILRIFKSIEEQNNWFSSADHPAMAPYLTTKILPNNSPYISAPLGFGKMNHTGRVNIELLLADYKRELEKRGLIIQATFDYSRIDFDQGEVKYDQICAKRIIFCEGFGLMGNPFFNYLPMQGLKGEVITIKAPNLNLQQLVKSGVFIMPLGEDLYKVGATFNWQDKTNEVSDAGKTELVEKVRDFIKIPFEIIDQKAGIRPTVADRRPLLGKHPMHPELVVFNGLGTRGVMISPLLSKQLIDHLESDLPLPKEADILRFRKRFNP</sequence>
<dbReference type="PANTHER" id="PTHR13847:SF289">
    <property type="entry name" value="GLYCINE OXIDASE"/>
    <property type="match status" value="1"/>
</dbReference>
<organism evidence="3 4">
    <name type="scientific">Namhaeicola litoreus</name>
    <dbReference type="NCBI Taxonomy" id="1052145"/>
    <lineage>
        <taxon>Bacteria</taxon>
        <taxon>Pseudomonadati</taxon>
        <taxon>Bacteroidota</taxon>
        <taxon>Flavobacteriia</taxon>
        <taxon>Flavobacteriales</taxon>
        <taxon>Flavobacteriaceae</taxon>
        <taxon>Namhaeicola</taxon>
    </lineage>
</organism>
<keyword evidence="4" id="KW-1185">Reference proteome</keyword>
<dbReference type="PANTHER" id="PTHR13847">
    <property type="entry name" value="SARCOSINE DEHYDROGENASE-RELATED"/>
    <property type="match status" value="1"/>
</dbReference>
<dbReference type="InterPro" id="IPR036188">
    <property type="entry name" value="FAD/NAD-bd_sf"/>
</dbReference>
<evidence type="ECO:0000313" key="3">
    <source>
        <dbReference type="EMBL" id="MFD1315548.1"/>
    </source>
</evidence>
<dbReference type="SUPFAM" id="SSF54373">
    <property type="entry name" value="FAD-linked reductases, C-terminal domain"/>
    <property type="match status" value="1"/>
</dbReference>
<dbReference type="Pfam" id="PF01266">
    <property type="entry name" value="DAO"/>
    <property type="match status" value="1"/>
</dbReference>
<gene>
    <name evidence="3" type="ORF">ACFQ39_07980</name>
</gene>
<dbReference type="EMBL" id="JBHTMY010000003">
    <property type="protein sequence ID" value="MFD1315548.1"/>
    <property type="molecule type" value="Genomic_DNA"/>
</dbReference>
<reference evidence="4" key="1">
    <citation type="journal article" date="2019" name="Int. J. Syst. Evol. Microbiol.">
        <title>The Global Catalogue of Microorganisms (GCM) 10K type strain sequencing project: providing services to taxonomists for standard genome sequencing and annotation.</title>
        <authorList>
            <consortium name="The Broad Institute Genomics Platform"/>
            <consortium name="The Broad Institute Genome Sequencing Center for Infectious Disease"/>
            <person name="Wu L."/>
            <person name="Ma J."/>
        </authorList>
    </citation>
    <scope>NUCLEOTIDE SEQUENCE [LARGE SCALE GENOMIC DNA]</scope>
    <source>
        <strain evidence="4">CCUG 61485</strain>
    </source>
</reference>
<dbReference type="RefSeq" id="WP_377177833.1">
    <property type="nucleotide sequence ID" value="NZ_JBHTMY010000003.1"/>
</dbReference>
<comment type="caution">
    <text evidence="3">The sequence shown here is derived from an EMBL/GenBank/DDBJ whole genome shotgun (WGS) entry which is preliminary data.</text>
</comment>
<dbReference type="EC" id="1.-.-.-" evidence="3"/>
<keyword evidence="1 3" id="KW-0560">Oxidoreductase</keyword>
<name>A0ABW3Y127_9FLAO</name>
<dbReference type="SUPFAM" id="SSF51971">
    <property type="entry name" value="Nucleotide-binding domain"/>
    <property type="match status" value="1"/>
</dbReference>
<evidence type="ECO:0000256" key="1">
    <source>
        <dbReference type="ARBA" id="ARBA00023002"/>
    </source>
</evidence>
<protein>
    <submittedName>
        <fullName evidence="3">NAD(P)/FAD-dependent oxidoreductase</fullName>
        <ecNumber evidence="3">1.-.-.-</ecNumber>
    </submittedName>
</protein>
<dbReference type="GO" id="GO:0016491">
    <property type="term" value="F:oxidoreductase activity"/>
    <property type="evidence" value="ECO:0007669"/>
    <property type="project" value="UniProtKB-KW"/>
</dbReference>
<dbReference type="Proteomes" id="UP001597201">
    <property type="component" value="Unassembled WGS sequence"/>
</dbReference>
<dbReference type="Gene3D" id="3.50.50.60">
    <property type="entry name" value="FAD/NAD(P)-binding domain"/>
    <property type="match status" value="1"/>
</dbReference>
<evidence type="ECO:0000313" key="4">
    <source>
        <dbReference type="Proteomes" id="UP001597201"/>
    </source>
</evidence>
<proteinExistence type="predicted"/>
<dbReference type="Gene3D" id="3.30.9.10">
    <property type="entry name" value="D-Amino Acid Oxidase, subunit A, domain 2"/>
    <property type="match status" value="1"/>
</dbReference>
<feature type="domain" description="FAD dependent oxidoreductase" evidence="2">
    <location>
        <begin position="4"/>
        <end position="327"/>
    </location>
</feature>
<evidence type="ECO:0000259" key="2">
    <source>
        <dbReference type="Pfam" id="PF01266"/>
    </source>
</evidence>